<keyword evidence="4" id="KW-0418">Kinase</keyword>
<gene>
    <name evidence="7" type="ORF">PNEG_01917</name>
</gene>
<dbReference type="EMBL" id="AFWA02000009">
    <property type="protein sequence ID" value="EMR09732.1"/>
    <property type="molecule type" value="Genomic_DNA"/>
</dbReference>
<evidence type="ECO:0000256" key="2">
    <source>
        <dbReference type="ARBA" id="ARBA00022679"/>
    </source>
</evidence>
<protein>
    <recommendedName>
        <fullName evidence="6">Protein kinase domain-containing protein</fullName>
    </recommendedName>
</protein>
<comment type="caution">
    <text evidence="7">The sequence shown here is derived from an EMBL/GenBank/DDBJ whole genome shotgun (WGS) entry which is preliminary data.</text>
</comment>
<dbReference type="GeneID" id="19895611"/>
<dbReference type="OrthoDB" id="413582at2759"/>
<sequence>MFIENECFHLVLEALDPLPIKLGRCMHLSTSGDPLHSPLACHIRHKTLRKIAKQILISLNILHNRANIIHADLKPENILRCYSDNPRSVKLKIIDFGNAIPLEAVEAYYVDFDLQSVYYRAPEVLLGLPFGPSIDIFSLGLILVELLFDSDELKKNSRPFLSTVETSRTSLAIEIARLLGKYPPRFKNAKFWKNDYYNIEINTSYLLKNRLRECNNPLLEDFIIKLLAIDDTERLTSKTALNHLWLFSDHYDLMHCSPIIKIDHVEPFSEKAFSIHNNEEIDIDYTNLSENHIFDDIYYKEKYKNTQDTNSFRTNEKSFIKENSTTPIKKPYCLDSWTINPTLEENQDEVLLI</sequence>
<keyword evidence="2" id="KW-0808">Transferase</keyword>
<dbReference type="Pfam" id="PF00069">
    <property type="entry name" value="Pkinase"/>
    <property type="match status" value="1"/>
</dbReference>
<reference evidence="8" key="1">
    <citation type="journal article" date="2016" name="Nat. Commun.">
        <title>Genome analysis of three Pneumocystis species reveals adaptation mechanisms to life exclusively in mammalian hosts.</title>
        <authorList>
            <person name="Ma L."/>
            <person name="Chen Z."/>
            <person name="Huang D.W."/>
            <person name="Kutty G."/>
            <person name="Ishihara M."/>
            <person name="Wang H."/>
            <person name="Abouelleil A."/>
            <person name="Bishop L."/>
            <person name="Davey E."/>
            <person name="Deng R."/>
            <person name="Deng X."/>
            <person name="Fan L."/>
            <person name="Fantoni G."/>
            <person name="Fitzgerald M."/>
            <person name="Gogineni E."/>
            <person name="Goldberg J.M."/>
            <person name="Handley G."/>
            <person name="Hu X."/>
            <person name="Huber C."/>
            <person name="Jiao X."/>
            <person name="Jones K."/>
            <person name="Levin J.Z."/>
            <person name="Liu Y."/>
            <person name="Macdonald P."/>
            <person name="Melnikov A."/>
            <person name="Raley C."/>
            <person name="Sassi M."/>
            <person name="Sherman B.T."/>
            <person name="Song X."/>
            <person name="Sykes S."/>
            <person name="Tran B."/>
            <person name="Walsh L."/>
            <person name="Xia Y."/>
            <person name="Yang J."/>
            <person name="Young S."/>
            <person name="Zeng Q."/>
            <person name="Zheng X."/>
            <person name="Stephens R."/>
            <person name="Nusbaum C."/>
            <person name="Birren B.W."/>
            <person name="Azadi P."/>
            <person name="Lempicki R.A."/>
            <person name="Cuomo C.A."/>
            <person name="Kovacs J.A."/>
        </authorList>
    </citation>
    <scope>NUCLEOTIDE SEQUENCE [LARGE SCALE GENOMIC DNA]</scope>
    <source>
        <strain evidence="8">B123</strain>
    </source>
</reference>
<proteinExistence type="predicted"/>
<dbReference type="InterPro" id="IPR000719">
    <property type="entry name" value="Prot_kinase_dom"/>
</dbReference>
<feature type="domain" description="Protein kinase" evidence="6">
    <location>
        <begin position="1"/>
        <end position="246"/>
    </location>
</feature>
<dbReference type="SUPFAM" id="SSF56112">
    <property type="entry name" value="Protein kinase-like (PK-like)"/>
    <property type="match status" value="1"/>
</dbReference>
<dbReference type="eggNOG" id="KOG0667">
    <property type="taxonomic scope" value="Eukaryota"/>
</dbReference>
<dbReference type="PANTHER" id="PTHR24058:SF130">
    <property type="entry name" value="SERINE_THREONINE PROTEIN KINASES-RELATED"/>
    <property type="match status" value="1"/>
</dbReference>
<keyword evidence="3" id="KW-0547">Nucleotide-binding</keyword>
<dbReference type="Proteomes" id="UP000011958">
    <property type="component" value="Unassembled WGS sequence"/>
</dbReference>
<evidence type="ECO:0000256" key="1">
    <source>
        <dbReference type="ARBA" id="ARBA00022527"/>
    </source>
</evidence>
<name>M7NR53_PNEMU</name>
<evidence type="ECO:0000259" key="6">
    <source>
        <dbReference type="PROSITE" id="PS50011"/>
    </source>
</evidence>
<evidence type="ECO:0000256" key="4">
    <source>
        <dbReference type="ARBA" id="ARBA00022777"/>
    </source>
</evidence>
<dbReference type="GO" id="GO:0004674">
    <property type="term" value="F:protein serine/threonine kinase activity"/>
    <property type="evidence" value="ECO:0007669"/>
    <property type="project" value="UniProtKB-KW"/>
</dbReference>
<keyword evidence="1" id="KW-0723">Serine/threonine-protein kinase</keyword>
<evidence type="ECO:0000256" key="5">
    <source>
        <dbReference type="ARBA" id="ARBA00022840"/>
    </source>
</evidence>
<keyword evidence="8" id="KW-1185">Reference proteome</keyword>
<dbReference type="PROSITE" id="PS50011">
    <property type="entry name" value="PROTEIN_KINASE_DOM"/>
    <property type="match status" value="1"/>
</dbReference>
<keyword evidence="5" id="KW-0067">ATP-binding</keyword>
<dbReference type="RefSeq" id="XP_007873893.1">
    <property type="nucleotide sequence ID" value="XM_007875702.1"/>
</dbReference>
<dbReference type="HOGENOM" id="CLU_785554_0_0_1"/>
<dbReference type="PANTHER" id="PTHR24058">
    <property type="entry name" value="DUAL SPECIFICITY PROTEIN KINASE"/>
    <property type="match status" value="1"/>
</dbReference>
<dbReference type="VEuPathDB" id="FungiDB:PNEG_01917"/>
<evidence type="ECO:0000256" key="3">
    <source>
        <dbReference type="ARBA" id="ARBA00022741"/>
    </source>
</evidence>
<dbReference type="AlphaFoldDB" id="M7NR53"/>
<dbReference type="GO" id="GO:0005524">
    <property type="term" value="F:ATP binding"/>
    <property type="evidence" value="ECO:0007669"/>
    <property type="project" value="UniProtKB-KW"/>
</dbReference>
<organism evidence="7 8">
    <name type="scientific">Pneumocystis murina (strain B123)</name>
    <name type="common">Mouse pneumocystis pneumonia agent</name>
    <name type="synonym">Pneumocystis carinii f. sp. muris</name>
    <dbReference type="NCBI Taxonomy" id="1069680"/>
    <lineage>
        <taxon>Eukaryota</taxon>
        <taxon>Fungi</taxon>
        <taxon>Dikarya</taxon>
        <taxon>Ascomycota</taxon>
        <taxon>Taphrinomycotina</taxon>
        <taxon>Pneumocystomycetes</taxon>
        <taxon>Pneumocystaceae</taxon>
        <taxon>Pneumocystis</taxon>
    </lineage>
</organism>
<dbReference type="SMART" id="SM00220">
    <property type="entry name" value="S_TKc"/>
    <property type="match status" value="1"/>
</dbReference>
<accession>M7NR53</accession>
<evidence type="ECO:0000313" key="7">
    <source>
        <dbReference type="EMBL" id="EMR09732.1"/>
    </source>
</evidence>
<dbReference type="Gene3D" id="1.10.510.10">
    <property type="entry name" value="Transferase(Phosphotransferase) domain 1"/>
    <property type="match status" value="1"/>
</dbReference>
<evidence type="ECO:0000313" key="8">
    <source>
        <dbReference type="Proteomes" id="UP000011958"/>
    </source>
</evidence>
<dbReference type="InterPro" id="IPR050494">
    <property type="entry name" value="Ser_Thr_dual-spec_kinase"/>
</dbReference>
<dbReference type="STRING" id="1069680.M7NR53"/>
<dbReference type="InterPro" id="IPR011009">
    <property type="entry name" value="Kinase-like_dom_sf"/>
</dbReference>